<dbReference type="PANTHER" id="PTHR43875">
    <property type="entry name" value="MALTODEXTRIN IMPORT ATP-BINDING PROTEIN MSMX"/>
    <property type="match status" value="1"/>
</dbReference>
<dbReference type="GO" id="GO:0140359">
    <property type="term" value="F:ABC-type transporter activity"/>
    <property type="evidence" value="ECO:0007669"/>
    <property type="project" value="InterPro"/>
</dbReference>
<evidence type="ECO:0000313" key="9">
    <source>
        <dbReference type="Proteomes" id="UP000249260"/>
    </source>
</evidence>
<dbReference type="GO" id="GO:0016887">
    <property type="term" value="F:ATP hydrolysis activity"/>
    <property type="evidence" value="ECO:0007669"/>
    <property type="project" value="InterPro"/>
</dbReference>
<dbReference type="FunFam" id="3.40.50.300:FF:000042">
    <property type="entry name" value="Maltose/maltodextrin ABC transporter, ATP-binding protein"/>
    <property type="match status" value="1"/>
</dbReference>
<dbReference type="OrthoDB" id="9802264at2"/>
<keyword evidence="3" id="KW-0547">Nucleotide-binding</keyword>
<dbReference type="Proteomes" id="UP000249260">
    <property type="component" value="Unassembled WGS sequence"/>
</dbReference>
<proteinExistence type="predicted"/>
<dbReference type="InterPro" id="IPR047641">
    <property type="entry name" value="ABC_transpr_MalK/UgpC-like"/>
</dbReference>
<dbReference type="InterPro" id="IPR015855">
    <property type="entry name" value="ABC_transpr_MalK-like"/>
</dbReference>
<keyword evidence="1" id="KW-0813">Transport</keyword>
<dbReference type="PANTHER" id="PTHR43875:SF15">
    <property type="entry name" value="TREHALOSE IMPORT ATP-BINDING PROTEIN SUGC"/>
    <property type="match status" value="1"/>
</dbReference>
<organism evidence="8 9">
    <name type="scientific">Paenibacillus montanisoli</name>
    <dbReference type="NCBI Taxonomy" id="2081970"/>
    <lineage>
        <taxon>Bacteria</taxon>
        <taxon>Bacillati</taxon>
        <taxon>Bacillota</taxon>
        <taxon>Bacilli</taxon>
        <taxon>Bacillales</taxon>
        <taxon>Paenibacillaceae</taxon>
        <taxon>Paenibacillus</taxon>
    </lineage>
</organism>
<keyword evidence="4 8" id="KW-0067">ATP-binding</keyword>
<evidence type="ECO:0000256" key="3">
    <source>
        <dbReference type="ARBA" id="ARBA00022741"/>
    </source>
</evidence>
<evidence type="ECO:0000256" key="6">
    <source>
        <dbReference type="ARBA" id="ARBA00023136"/>
    </source>
</evidence>
<evidence type="ECO:0000256" key="5">
    <source>
        <dbReference type="ARBA" id="ARBA00022967"/>
    </source>
</evidence>
<dbReference type="PROSITE" id="PS50893">
    <property type="entry name" value="ABC_TRANSPORTER_2"/>
    <property type="match status" value="1"/>
</dbReference>
<name>A0A328U972_9BACL</name>
<dbReference type="AlphaFoldDB" id="A0A328U972"/>
<evidence type="ECO:0000256" key="1">
    <source>
        <dbReference type="ARBA" id="ARBA00022448"/>
    </source>
</evidence>
<dbReference type="InterPro" id="IPR003593">
    <property type="entry name" value="AAA+_ATPase"/>
</dbReference>
<dbReference type="SUPFAM" id="SSF50331">
    <property type="entry name" value="MOP-like"/>
    <property type="match status" value="1"/>
</dbReference>
<sequence length="361" mass="40388">MSSIRLEKVTKTYSNGKTVIENLELEIKERSFTVLLGPSGCGKTTALRMIAGLEEVSAGQIYIGDRNVTKTEPGDRGISMVFQNYAIYPHMTVRKNIEFGLKNMKIVKEEIAKRVTQVVNMVGLKDYLNAKPSMLSGGQRQRIALSRAMSKKPQVFLMDEPLSNLDAKLRNQMRGELIDLHRELKSTFVFVTHDQIEAMTMATNIVIFNNGSIMQQGTPKEVYENPANLFVATFIGDPGMNTVELPKIGTIGYRAHKVKLTKSANFHGIQAAGMVMTKEMLGMDHLYRIATGLGTVLMKCEEELNIGEQVTLYISENDMYFFDVFEKRSRDMMLIESAFHSLSLMEGVTVTSDHVIGNVHG</sequence>
<dbReference type="Gene3D" id="2.40.50.100">
    <property type="match status" value="1"/>
</dbReference>
<dbReference type="GO" id="GO:0008643">
    <property type="term" value="P:carbohydrate transport"/>
    <property type="evidence" value="ECO:0007669"/>
    <property type="project" value="InterPro"/>
</dbReference>
<dbReference type="SUPFAM" id="SSF52540">
    <property type="entry name" value="P-loop containing nucleoside triphosphate hydrolases"/>
    <property type="match status" value="1"/>
</dbReference>
<keyword evidence="2" id="KW-1003">Cell membrane</keyword>
<accession>A0A328U972</accession>
<feature type="domain" description="ABC transporter" evidence="7">
    <location>
        <begin position="4"/>
        <end position="235"/>
    </location>
</feature>
<evidence type="ECO:0000313" key="8">
    <source>
        <dbReference type="EMBL" id="RAP76616.1"/>
    </source>
</evidence>
<reference evidence="8 9" key="1">
    <citation type="submission" date="2018-06" db="EMBL/GenBank/DDBJ databases">
        <title>Paenibacillus montanisoli sp. nov., isolated from mountain area soil.</title>
        <authorList>
            <person name="Wu M."/>
        </authorList>
    </citation>
    <scope>NUCLEOTIDE SEQUENCE [LARGE SCALE GENOMIC DNA]</scope>
    <source>
        <strain evidence="8 9">RA17</strain>
    </source>
</reference>
<evidence type="ECO:0000259" key="7">
    <source>
        <dbReference type="PROSITE" id="PS50893"/>
    </source>
</evidence>
<dbReference type="Gene3D" id="3.40.50.300">
    <property type="entry name" value="P-loop containing nucleotide triphosphate hydrolases"/>
    <property type="match status" value="1"/>
</dbReference>
<dbReference type="SMART" id="SM00382">
    <property type="entry name" value="AAA"/>
    <property type="match status" value="1"/>
</dbReference>
<keyword evidence="6" id="KW-0472">Membrane</keyword>
<dbReference type="GO" id="GO:0005524">
    <property type="term" value="F:ATP binding"/>
    <property type="evidence" value="ECO:0007669"/>
    <property type="project" value="UniProtKB-KW"/>
</dbReference>
<comment type="caution">
    <text evidence="8">The sequence shown here is derived from an EMBL/GenBank/DDBJ whole genome shotgun (WGS) entry which is preliminary data.</text>
</comment>
<dbReference type="RefSeq" id="WP_112882833.1">
    <property type="nucleotide sequence ID" value="NZ_QLUW01000002.1"/>
</dbReference>
<evidence type="ECO:0000256" key="4">
    <source>
        <dbReference type="ARBA" id="ARBA00022840"/>
    </source>
</evidence>
<gene>
    <name evidence="8" type="ORF">DL346_14730</name>
</gene>
<keyword evidence="9" id="KW-1185">Reference proteome</keyword>
<dbReference type="EMBL" id="QLUW01000002">
    <property type="protein sequence ID" value="RAP76616.1"/>
    <property type="molecule type" value="Genomic_DNA"/>
</dbReference>
<protein>
    <submittedName>
        <fullName evidence="8">ABC transporter ATP-binding protein</fullName>
    </submittedName>
</protein>
<dbReference type="InterPro" id="IPR003439">
    <property type="entry name" value="ABC_transporter-like_ATP-bd"/>
</dbReference>
<dbReference type="PROSITE" id="PS00211">
    <property type="entry name" value="ABC_TRANSPORTER_1"/>
    <property type="match status" value="1"/>
</dbReference>
<dbReference type="InterPro" id="IPR017871">
    <property type="entry name" value="ABC_transporter-like_CS"/>
</dbReference>
<dbReference type="Pfam" id="PF00005">
    <property type="entry name" value="ABC_tran"/>
    <property type="match status" value="1"/>
</dbReference>
<dbReference type="InterPro" id="IPR008995">
    <property type="entry name" value="Mo/tungstate-bd_C_term_dom"/>
</dbReference>
<evidence type="ECO:0000256" key="2">
    <source>
        <dbReference type="ARBA" id="ARBA00022475"/>
    </source>
</evidence>
<dbReference type="CDD" id="cd03301">
    <property type="entry name" value="ABC_MalK_N"/>
    <property type="match status" value="1"/>
</dbReference>
<dbReference type="InterPro" id="IPR027417">
    <property type="entry name" value="P-loop_NTPase"/>
</dbReference>
<keyword evidence="5" id="KW-1278">Translocase</keyword>
<dbReference type="GO" id="GO:0055052">
    <property type="term" value="C:ATP-binding cassette (ABC) transporter complex, substrate-binding subunit-containing"/>
    <property type="evidence" value="ECO:0007669"/>
    <property type="project" value="TreeGrafter"/>
</dbReference>